<gene>
    <name evidence="2" type="primary">Gr13</name>
</gene>
<proteinExistence type="predicted"/>
<feature type="transmembrane region" description="Helical" evidence="1">
    <location>
        <begin position="116"/>
        <end position="139"/>
    </location>
</feature>
<accession>B7FF29</accession>
<organism evidence="2">
    <name type="scientific">Bombyx mori</name>
    <name type="common">Silk moth</name>
    <dbReference type="NCBI Taxonomy" id="7091"/>
    <lineage>
        <taxon>Eukaryota</taxon>
        <taxon>Metazoa</taxon>
        <taxon>Ecdysozoa</taxon>
        <taxon>Arthropoda</taxon>
        <taxon>Hexapoda</taxon>
        <taxon>Insecta</taxon>
        <taxon>Pterygota</taxon>
        <taxon>Neoptera</taxon>
        <taxon>Endopterygota</taxon>
        <taxon>Lepidoptera</taxon>
        <taxon>Glossata</taxon>
        <taxon>Ditrysia</taxon>
        <taxon>Bombycoidea</taxon>
        <taxon>Bombycidae</taxon>
        <taxon>Bombycinae</taxon>
        <taxon>Bombyx</taxon>
    </lineage>
</organism>
<name>B7FF29_BOMMO</name>
<reference evidence="2" key="1">
    <citation type="journal article" date="2008" name="Insect Mol. Biol.">
        <title>The gustatory receptor family in the silkworm moth Bombyx mori is characterized by a large expansion of a single lineage of putative bitter receptors.</title>
        <authorList>
            <person name="Wanner K.W."/>
            <person name="Robertson H.M."/>
        </authorList>
    </citation>
    <scope>NUCLEOTIDE SEQUENCE</scope>
</reference>
<feature type="transmembrane region" description="Helical" evidence="1">
    <location>
        <begin position="60"/>
        <end position="80"/>
    </location>
</feature>
<keyword evidence="2" id="KW-0675">Receptor</keyword>
<feature type="transmembrane region" description="Helical" evidence="1">
    <location>
        <begin position="229"/>
        <end position="250"/>
    </location>
</feature>
<dbReference type="EMBL" id="BK006596">
    <property type="protein sequence ID" value="DAA06376.1"/>
    <property type="molecule type" value="Genomic_DNA"/>
</dbReference>
<sequence>MEDSFNRLLSIRNMIIFQNVCGFYHMCTEKLYISRIIKMYCVALAIVLSVFCFQNPDITYLSWDVVWVTFGYTLNVIICLRYNGNYFFQYWNGLHEIDIKMNLTSIDKEKVPISRAVFTVFLILRSTAFAMTIFVFGYLETGILSNTIISIYSINLTEFYRNMSNIPMILMFETFYVRIKILKEQLCSELSTVLGCNNDARQLKLILKYLRNYRSLVRHLMDTTLPFKILILVILVGSFLRSLLIGYAFVYNSDQIILLSLPVMFSTKILSEVVEIKLICTKELLKNKNEGLVLLDLDSKKPTFLTSKACGEQLQDALSFLNNRSYSYTLLQVIEFDCSLAFVFTSFCITHLIVVVQFTHVLD</sequence>
<keyword evidence="1" id="KW-1133">Transmembrane helix</keyword>
<feature type="transmembrane region" description="Helical" evidence="1">
    <location>
        <begin position="36"/>
        <end position="54"/>
    </location>
</feature>
<dbReference type="AlphaFoldDB" id="B7FF29"/>
<keyword evidence="1" id="KW-0472">Membrane</keyword>
<keyword evidence="1" id="KW-0812">Transmembrane</keyword>
<evidence type="ECO:0000313" key="2">
    <source>
        <dbReference type="EMBL" id="DAA06376.1"/>
    </source>
</evidence>
<feature type="transmembrane region" description="Helical" evidence="1">
    <location>
        <begin position="340"/>
        <end position="362"/>
    </location>
</feature>
<evidence type="ECO:0000256" key="1">
    <source>
        <dbReference type="SAM" id="Phobius"/>
    </source>
</evidence>
<protein>
    <submittedName>
        <fullName evidence="2">Gustatory receptor 13</fullName>
    </submittedName>
</protein>